<keyword evidence="1" id="KW-0378">Hydrolase</keyword>
<evidence type="ECO:0000256" key="1">
    <source>
        <dbReference type="ARBA" id="ARBA00022670"/>
    </source>
</evidence>
<dbReference type="GO" id="GO:0006508">
    <property type="term" value="P:proteolysis"/>
    <property type="evidence" value="ECO:0007669"/>
    <property type="project" value="UniProtKB-KW"/>
</dbReference>
<dbReference type="GO" id="GO:0008233">
    <property type="term" value="F:peptidase activity"/>
    <property type="evidence" value="ECO:0007669"/>
    <property type="project" value="UniProtKB-KW"/>
</dbReference>
<dbReference type="Proteomes" id="UP001168877">
    <property type="component" value="Unassembled WGS sequence"/>
</dbReference>
<dbReference type="EMBL" id="JAUESC010000003">
    <property type="protein sequence ID" value="KAK0602286.1"/>
    <property type="molecule type" value="Genomic_DNA"/>
</dbReference>
<dbReference type="InterPro" id="IPR057670">
    <property type="entry name" value="SH3_retrovirus"/>
</dbReference>
<sequence length="480" mass="52740">MSSHNNTPLISTPQQANYHQSIAYFATPKTVCDPICYADSGATNHVIADPSNLSTHSEYQGSYRLAVGNGQQLQIIQFGNSLISSHDLSAKPLILSHILCVPTIAKNLLSISKLTQDNNAFVEFSSDSCVIKDKSTKAILLLGKLENGLYKMFVGDIKPIPGTGSLENKCFSAFSIPRNKIAYSGCSITGSNSTPSVDSCNSVTLNKRMWHLKLGHPAPLILRRVMNDLQLKCGSTQFHFCDACKLGKLHQLPFQASMFKVSCPLELVFTDVWGPSPRPSAEWLPNYNFLKVFGCSAFPHLRPYSSQKFNFHTSKCIFIGYNLSQKGYKCLHHSGRIYVSRSVVFNEFEFPFRTLFHATIPPNSHSSTSLPVSTLSDASFIHHNQFISPSPTGVPNHNLIQSTGGNSVGSLSLGSTNIFSSNTQSSIPAQPFHIDLQLPSHQTNTHPMTTRLKAVSPNQRSIPQLAKLLQIPPLIMNPIP</sequence>
<accession>A0AA39T019</accession>
<proteinExistence type="predicted"/>
<evidence type="ECO:0000259" key="2">
    <source>
        <dbReference type="Pfam" id="PF22936"/>
    </source>
</evidence>
<keyword evidence="1" id="KW-0645">Protease</keyword>
<gene>
    <name evidence="4" type="ORF">LWI29_032008</name>
</gene>
<feature type="domain" description="Retroviral polymerase SH3-like" evidence="3">
    <location>
        <begin position="295"/>
        <end position="354"/>
    </location>
</feature>
<dbReference type="InterPro" id="IPR054722">
    <property type="entry name" value="PolX-like_BBD"/>
</dbReference>
<keyword evidence="5" id="KW-1185">Reference proteome</keyword>
<comment type="caution">
    <text evidence="4">The sequence shown here is derived from an EMBL/GenBank/DDBJ whole genome shotgun (WGS) entry which is preliminary data.</text>
</comment>
<evidence type="ECO:0000313" key="4">
    <source>
        <dbReference type="EMBL" id="KAK0602286.1"/>
    </source>
</evidence>
<dbReference type="InterPro" id="IPR039537">
    <property type="entry name" value="Retrotran_Ty1/copia-like"/>
</dbReference>
<dbReference type="Pfam" id="PF22936">
    <property type="entry name" value="Pol_BBD"/>
    <property type="match status" value="1"/>
</dbReference>
<evidence type="ECO:0000313" key="5">
    <source>
        <dbReference type="Proteomes" id="UP001168877"/>
    </source>
</evidence>
<dbReference type="PANTHER" id="PTHR42648">
    <property type="entry name" value="TRANSPOSASE, PUTATIVE-RELATED"/>
    <property type="match status" value="1"/>
</dbReference>
<dbReference type="AlphaFoldDB" id="A0AA39T019"/>
<organism evidence="4 5">
    <name type="scientific">Acer saccharum</name>
    <name type="common">Sugar maple</name>
    <dbReference type="NCBI Taxonomy" id="4024"/>
    <lineage>
        <taxon>Eukaryota</taxon>
        <taxon>Viridiplantae</taxon>
        <taxon>Streptophyta</taxon>
        <taxon>Embryophyta</taxon>
        <taxon>Tracheophyta</taxon>
        <taxon>Spermatophyta</taxon>
        <taxon>Magnoliopsida</taxon>
        <taxon>eudicotyledons</taxon>
        <taxon>Gunneridae</taxon>
        <taxon>Pentapetalae</taxon>
        <taxon>rosids</taxon>
        <taxon>malvids</taxon>
        <taxon>Sapindales</taxon>
        <taxon>Sapindaceae</taxon>
        <taxon>Hippocastanoideae</taxon>
        <taxon>Acereae</taxon>
        <taxon>Acer</taxon>
    </lineage>
</organism>
<protein>
    <recommendedName>
        <fullName evidence="6">GAG-pre-integrase domain-containing protein</fullName>
    </recommendedName>
</protein>
<dbReference type="Pfam" id="PF25597">
    <property type="entry name" value="SH3_retrovirus"/>
    <property type="match status" value="1"/>
</dbReference>
<reference evidence="4" key="1">
    <citation type="journal article" date="2022" name="Plant J.">
        <title>Strategies of tolerance reflected in two North American maple genomes.</title>
        <authorList>
            <person name="McEvoy S.L."/>
            <person name="Sezen U.U."/>
            <person name="Trouern-Trend A."/>
            <person name="McMahon S.M."/>
            <person name="Schaberg P.G."/>
            <person name="Yang J."/>
            <person name="Wegrzyn J.L."/>
            <person name="Swenson N.G."/>
        </authorList>
    </citation>
    <scope>NUCLEOTIDE SEQUENCE</scope>
    <source>
        <strain evidence="4">NS2018</strain>
    </source>
</reference>
<feature type="domain" description="Retrovirus-related Pol polyprotein from transposon TNT 1-94-like beta-barrel" evidence="2">
    <location>
        <begin position="37"/>
        <end position="117"/>
    </location>
</feature>
<reference evidence="4" key="2">
    <citation type="submission" date="2023-06" db="EMBL/GenBank/DDBJ databases">
        <authorList>
            <person name="Swenson N.G."/>
            <person name="Wegrzyn J.L."/>
            <person name="Mcevoy S.L."/>
        </authorList>
    </citation>
    <scope>NUCLEOTIDE SEQUENCE</scope>
    <source>
        <strain evidence="4">NS2018</strain>
        <tissue evidence="4">Leaf</tissue>
    </source>
</reference>
<evidence type="ECO:0008006" key="6">
    <source>
        <dbReference type="Google" id="ProtNLM"/>
    </source>
</evidence>
<name>A0AA39T019_ACESA</name>
<dbReference type="PANTHER" id="PTHR42648:SF26">
    <property type="entry name" value="INTEGRASE CATALYTIC DOMAIN-CONTAINING PROTEIN"/>
    <property type="match status" value="1"/>
</dbReference>
<evidence type="ECO:0000259" key="3">
    <source>
        <dbReference type="Pfam" id="PF25597"/>
    </source>
</evidence>